<evidence type="ECO:0000313" key="1">
    <source>
        <dbReference type="EMBL" id="QCD93896.1"/>
    </source>
</evidence>
<proteinExistence type="predicted"/>
<dbReference type="EMBL" id="CP039349">
    <property type="protein sequence ID" value="QCD93896.1"/>
    <property type="molecule type" value="Genomic_DNA"/>
</dbReference>
<protein>
    <submittedName>
        <fullName evidence="1">Uncharacterized protein</fullName>
    </submittedName>
</protein>
<dbReference type="AlphaFoldDB" id="A0A4D6M124"/>
<accession>A0A4D6M124</accession>
<reference evidence="1 2" key="1">
    <citation type="submission" date="2019-04" db="EMBL/GenBank/DDBJ databases">
        <title>An improved genome assembly and genetic linkage map for asparagus bean, Vigna unguiculata ssp. sesquipedialis.</title>
        <authorList>
            <person name="Xia Q."/>
            <person name="Zhang R."/>
            <person name="Dong Y."/>
        </authorList>
    </citation>
    <scope>NUCLEOTIDE SEQUENCE [LARGE SCALE GENOMIC DNA]</scope>
    <source>
        <tissue evidence="1">Leaf</tissue>
    </source>
</reference>
<evidence type="ECO:0000313" key="2">
    <source>
        <dbReference type="Proteomes" id="UP000501690"/>
    </source>
</evidence>
<organism evidence="1 2">
    <name type="scientific">Vigna unguiculata</name>
    <name type="common">Cowpea</name>
    <dbReference type="NCBI Taxonomy" id="3917"/>
    <lineage>
        <taxon>Eukaryota</taxon>
        <taxon>Viridiplantae</taxon>
        <taxon>Streptophyta</taxon>
        <taxon>Embryophyta</taxon>
        <taxon>Tracheophyta</taxon>
        <taxon>Spermatophyta</taxon>
        <taxon>Magnoliopsida</taxon>
        <taxon>eudicotyledons</taxon>
        <taxon>Gunneridae</taxon>
        <taxon>Pentapetalae</taxon>
        <taxon>rosids</taxon>
        <taxon>fabids</taxon>
        <taxon>Fabales</taxon>
        <taxon>Fabaceae</taxon>
        <taxon>Papilionoideae</taxon>
        <taxon>50 kb inversion clade</taxon>
        <taxon>NPAAA clade</taxon>
        <taxon>indigoferoid/millettioid clade</taxon>
        <taxon>Phaseoleae</taxon>
        <taxon>Vigna</taxon>
    </lineage>
</organism>
<keyword evidence="2" id="KW-1185">Reference proteome</keyword>
<dbReference type="Proteomes" id="UP000501690">
    <property type="component" value="Linkage Group LG5"/>
</dbReference>
<name>A0A4D6M124_VIGUN</name>
<gene>
    <name evidence="1" type="ORF">DEO72_LG5g1972</name>
</gene>
<sequence>MGVAHKSIACCLLTIGEDEVVVLKTEAVGEDFDATGDVEFKMKHQLNYGEDDCPITALDEATIA</sequence>